<protein>
    <submittedName>
        <fullName evidence="2">Uncharacterized protein</fullName>
    </submittedName>
</protein>
<organism evidence="2 3">
    <name type="scientific">Candidatus Adlerbacteria bacterium RIFOXYC1_FULL_48_26</name>
    <dbReference type="NCBI Taxonomy" id="1797247"/>
    <lineage>
        <taxon>Bacteria</taxon>
        <taxon>Candidatus Adleribacteriota</taxon>
    </lineage>
</organism>
<dbReference type="STRING" id="1797247.A2419_02655"/>
<feature type="chain" id="PRO_5009515517" evidence="1">
    <location>
        <begin position="24"/>
        <end position="170"/>
    </location>
</feature>
<reference evidence="2 3" key="1">
    <citation type="journal article" date="2016" name="Nat. Commun.">
        <title>Thousands of microbial genomes shed light on interconnected biogeochemical processes in an aquifer system.</title>
        <authorList>
            <person name="Anantharaman K."/>
            <person name="Brown C.T."/>
            <person name="Hug L.A."/>
            <person name="Sharon I."/>
            <person name="Castelle C.J."/>
            <person name="Probst A.J."/>
            <person name="Thomas B.C."/>
            <person name="Singh A."/>
            <person name="Wilkins M.J."/>
            <person name="Karaoz U."/>
            <person name="Brodie E.L."/>
            <person name="Williams K.H."/>
            <person name="Hubbard S.S."/>
            <person name="Banfield J.F."/>
        </authorList>
    </citation>
    <scope>NUCLEOTIDE SEQUENCE [LARGE SCALE GENOMIC DNA]</scope>
</reference>
<gene>
    <name evidence="2" type="ORF">A2419_02655</name>
</gene>
<keyword evidence="1" id="KW-0732">Signal</keyword>
<sequence length="170" mass="19087">MQRRTFLLGAASIATLACNPASADDRLFHWRKPGGDPYRGTLDSALSAFSDLLVRDPDVTDELRQKVHQNRGTPALIFENWQVTRMMFGAGQRVPNVIVDSSDLAAWGSASRRMMMYTAQRHAGGEARFYAIFRPEVCNNWCIRLGSRVCILDTVLCDQGCTKLKAKQYQ</sequence>
<name>A0A1F4Y231_9BACT</name>
<accession>A0A1F4Y231</accession>
<dbReference type="AlphaFoldDB" id="A0A1F4Y231"/>
<dbReference type="PROSITE" id="PS51257">
    <property type="entry name" value="PROKAR_LIPOPROTEIN"/>
    <property type="match status" value="1"/>
</dbReference>
<evidence type="ECO:0000313" key="2">
    <source>
        <dbReference type="EMBL" id="OGC87914.1"/>
    </source>
</evidence>
<dbReference type="EMBL" id="MEXB01000016">
    <property type="protein sequence ID" value="OGC87914.1"/>
    <property type="molecule type" value="Genomic_DNA"/>
</dbReference>
<evidence type="ECO:0000256" key="1">
    <source>
        <dbReference type="SAM" id="SignalP"/>
    </source>
</evidence>
<evidence type="ECO:0000313" key="3">
    <source>
        <dbReference type="Proteomes" id="UP000176568"/>
    </source>
</evidence>
<dbReference type="Proteomes" id="UP000176568">
    <property type="component" value="Unassembled WGS sequence"/>
</dbReference>
<proteinExistence type="predicted"/>
<feature type="signal peptide" evidence="1">
    <location>
        <begin position="1"/>
        <end position="23"/>
    </location>
</feature>
<comment type="caution">
    <text evidence="2">The sequence shown here is derived from an EMBL/GenBank/DDBJ whole genome shotgun (WGS) entry which is preliminary data.</text>
</comment>